<dbReference type="Pfam" id="PF00013">
    <property type="entry name" value="KH_1"/>
    <property type="match status" value="2"/>
</dbReference>
<feature type="domain" description="K Homology" evidence="2">
    <location>
        <begin position="94"/>
        <end position="162"/>
    </location>
</feature>
<comment type="caution">
    <text evidence="3">The sequence shown here is derived from an EMBL/GenBank/DDBJ whole genome shotgun (WGS) entry which is preliminary data.</text>
</comment>
<keyword evidence="4" id="KW-1185">Reference proteome</keyword>
<dbReference type="SMART" id="SM00322">
    <property type="entry name" value="KH"/>
    <property type="match status" value="2"/>
</dbReference>
<dbReference type="SUPFAM" id="SSF54791">
    <property type="entry name" value="Eukaryotic type KH-domain (KH-domain type I)"/>
    <property type="match status" value="2"/>
</dbReference>
<evidence type="ECO:0000259" key="2">
    <source>
        <dbReference type="SMART" id="SM00322"/>
    </source>
</evidence>
<feature type="domain" description="K Homology" evidence="2">
    <location>
        <begin position="7"/>
        <end position="76"/>
    </location>
</feature>
<dbReference type="Gene3D" id="3.30.1370.10">
    <property type="entry name" value="K Homology domain, type 1"/>
    <property type="match status" value="2"/>
</dbReference>
<reference evidence="3" key="1">
    <citation type="submission" date="2021-03" db="EMBL/GenBank/DDBJ databases">
        <title>Chromosome level genome of the anhydrobiotic midge Polypedilum vanderplanki.</title>
        <authorList>
            <person name="Yoshida Y."/>
            <person name="Kikawada T."/>
            <person name="Gusev O."/>
        </authorList>
    </citation>
    <scope>NUCLEOTIDE SEQUENCE</scope>
    <source>
        <strain evidence="3">NIAS01</strain>
        <tissue evidence="3">Whole body or cell culture</tissue>
    </source>
</reference>
<dbReference type="AlphaFoldDB" id="A0A9J6C7U3"/>
<dbReference type="GO" id="GO:0003723">
    <property type="term" value="F:RNA binding"/>
    <property type="evidence" value="ECO:0007669"/>
    <property type="project" value="UniProtKB-UniRule"/>
</dbReference>
<organism evidence="3 4">
    <name type="scientific">Polypedilum vanderplanki</name>
    <name type="common">Sleeping chironomid midge</name>
    <dbReference type="NCBI Taxonomy" id="319348"/>
    <lineage>
        <taxon>Eukaryota</taxon>
        <taxon>Metazoa</taxon>
        <taxon>Ecdysozoa</taxon>
        <taxon>Arthropoda</taxon>
        <taxon>Hexapoda</taxon>
        <taxon>Insecta</taxon>
        <taxon>Pterygota</taxon>
        <taxon>Neoptera</taxon>
        <taxon>Endopterygota</taxon>
        <taxon>Diptera</taxon>
        <taxon>Nematocera</taxon>
        <taxon>Chironomoidea</taxon>
        <taxon>Chironomidae</taxon>
        <taxon>Chironominae</taxon>
        <taxon>Polypedilum</taxon>
        <taxon>Polypedilum</taxon>
    </lineage>
</organism>
<keyword evidence="1" id="KW-0694">RNA-binding</keyword>
<gene>
    <name evidence="3" type="ORF">PVAND_007724</name>
</gene>
<dbReference type="InterPro" id="IPR036612">
    <property type="entry name" value="KH_dom_type_1_sf"/>
</dbReference>
<dbReference type="EMBL" id="JADBJN010000002">
    <property type="protein sequence ID" value="KAG5678015.1"/>
    <property type="molecule type" value="Genomic_DNA"/>
</dbReference>
<evidence type="ECO:0000313" key="4">
    <source>
        <dbReference type="Proteomes" id="UP001107558"/>
    </source>
</evidence>
<protein>
    <recommendedName>
        <fullName evidence="2">K Homology domain-containing protein</fullName>
    </recommendedName>
</protein>
<dbReference type="PROSITE" id="PS50084">
    <property type="entry name" value="KH_TYPE_1"/>
    <property type="match status" value="2"/>
</dbReference>
<proteinExistence type="predicted"/>
<name>A0A9J6C7U3_POLVA</name>
<dbReference type="InterPro" id="IPR004087">
    <property type="entry name" value="KH_dom"/>
</dbReference>
<dbReference type="OrthoDB" id="7790780at2759"/>
<evidence type="ECO:0000256" key="1">
    <source>
        <dbReference type="PROSITE-ProRule" id="PRU00117"/>
    </source>
</evidence>
<evidence type="ECO:0000313" key="3">
    <source>
        <dbReference type="EMBL" id="KAG5678015.1"/>
    </source>
</evidence>
<dbReference type="GO" id="GO:0010468">
    <property type="term" value="P:regulation of gene expression"/>
    <property type="evidence" value="ECO:0007669"/>
    <property type="project" value="UniProtKB-ARBA"/>
</dbReference>
<accession>A0A9J6C7U3</accession>
<dbReference type="Proteomes" id="UP001107558">
    <property type="component" value="Chromosome 2"/>
</dbReference>
<dbReference type="InterPro" id="IPR004088">
    <property type="entry name" value="KH_dom_type_1"/>
</dbReference>
<sequence>MDFYSKFRYVERVFVASNEHAAEIIGLSGNKVKKISRETQTFINCPSPLQIPIFEIYGNCKNSIIFAKKIIQSNADHFDEMRRKKRRICLESDDEKVATIVFSKNDIPFIIGKKGRQVKKIMKIAQVKIISPDTNKFPKIFIITGQMKNIEMCVFWMKLSVFVAIGKDLQYFTLNEKQLLYKYTLGIIDEFFIKIDEIINVITFKERLKHIHLSNINIAKVENNIKDSKKIWKCWRCRENCERVAFALCGHKISCDKCICVLFSDIYLRCFYLDCNNKIDSFIIQNL</sequence>